<dbReference type="CDD" id="cd00086">
    <property type="entry name" value="homeodomain"/>
    <property type="match status" value="1"/>
</dbReference>
<dbReference type="PANTHER" id="PTHR45940:SF6">
    <property type="entry name" value="WUSCHEL-RELATED HOMEOBOX 2"/>
    <property type="match status" value="1"/>
</dbReference>
<feature type="compositionally biased region" description="Low complexity" evidence="11">
    <location>
        <begin position="10"/>
        <end position="20"/>
    </location>
</feature>
<keyword evidence="2" id="KW-0217">Developmental protein</keyword>
<keyword evidence="3" id="KW-0805">Transcription regulation</keyword>
<evidence type="ECO:0000256" key="9">
    <source>
        <dbReference type="PROSITE-ProRule" id="PRU00108"/>
    </source>
</evidence>
<dbReference type="AlphaFoldDB" id="A0A5J9VMT8"/>
<keyword evidence="6" id="KW-0804">Transcription</keyword>
<feature type="non-terminal residue" evidence="13">
    <location>
        <position position="1"/>
    </location>
</feature>
<evidence type="ECO:0000256" key="7">
    <source>
        <dbReference type="ARBA" id="ARBA00023242"/>
    </source>
</evidence>
<dbReference type="PROSITE" id="PS50071">
    <property type="entry name" value="HOMEOBOX_2"/>
    <property type="match status" value="1"/>
</dbReference>
<dbReference type="Gramene" id="TVU36754">
    <property type="protein sequence ID" value="TVU36754"/>
    <property type="gene ID" value="EJB05_18700"/>
</dbReference>
<dbReference type="Gene3D" id="1.10.10.60">
    <property type="entry name" value="Homeodomain-like"/>
    <property type="match status" value="1"/>
</dbReference>
<dbReference type="GO" id="GO:0003677">
    <property type="term" value="F:DNA binding"/>
    <property type="evidence" value="ECO:0007669"/>
    <property type="project" value="UniProtKB-UniRule"/>
</dbReference>
<evidence type="ECO:0000256" key="6">
    <source>
        <dbReference type="ARBA" id="ARBA00023163"/>
    </source>
</evidence>
<name>A0A5J9VMT8_9POAL</name>
<evidence type="ECO:0000256" key="2">
    <source>
        <dbReference type="ARBA" id="ARBA00022473"/>
    </source>
</evidence>
<evidence type="ECO:0000313" key="14">
    <source>
        <dbReference type="Proteomes" id="UP000324897"/>
    </source>
</evidence>
<evidence type="ECO:0000313" key="13">
    <source>
        <dbReference type="EMBL" id="TVU36754.1"/>
    </source>
</evidence>
<keyword evidence="5 9" id="KW-0371">Homeobox</keyword>
<feature type="region of interest" description="Disordered" evidence="11">
    <location>
        <begin position="1"/>
        <end position="20"/>
    </location>
</feature>
<evidence type="ECO:0000256" key="8">
    <source>
        <dbReference type="ARBA" id="ARBA00024040"/>
    </source>
</evidence>
<evidence type="ECO:0000256" key="10">
    <source>
        <dbReference type="RuleBase" id="RU000682"/>
    </source>
</evidence>
<dbReference type="InterPro" id="IPR009057">
    <property type="entry name" value="Homeodomain-like_sf"/>
</dbReference>
<dbReference type="EMBL" id="RWGY01000009">
    <property type="protein sequence ID" value="TVU36754.1"/>
    <property type="molecule type" value="Genomic_DNA"/>
</dbReference>
<dbReference type="GO" id="GO:0003700">
    <property type="term" value="F:DNA-binding transcription factor activity"/>
    <property type="evidence" value="ECO:0007669"/>
    <property type="project" value="InterPro"/>
</dbReference>
<keyword evidence="14" id="KW-1185">Reference proteome</keyword>
<dbReference type="InterPro" id="IPR001356">
    <property type="entry name" value="HD"/>
</dbReference>
<accession>A0A5J9VMT8</accession>
<dbReference type="InterPro" id="IPR044555">
    <property type="entry name" value="WUSCHEL-like"/>
</dbReference>
<feature type="domain" description="Homeobox" evidence="12">
    <location>
        <begin position="30"/>
        <end position="95"/>
    </location>
</feature>
<sequence>MEMQQGGGEAAAAAGAVESPPLSPASAAAAALANARWNPTKEQVAVLEGLYEHGLRTPNAEQIQQIAGKLREHGPIEAKNVFYWFQNHKARQRQKEKQDSFAYFSRLLRRPPPLPAVFVRPPGQQPPYPLGRLPSQPPVMTMAPPPHPHQPACSNNNGAPGGATHVMMHRAPYYMAAANAGYYNLQQAHHMAVMNPRMEMMNPAAAQPPAASMYQAAPYSTSNPAAHVPPANDVAAYHHVSRSRETLELFPLQPTFLLPEKESGASLTTSTSASFSGESESLESSTSNAEALPFYDFFGLQSGGR</sequence>
<protein>
    <recommendedName>
        <fullName evidence="12">Homeobox domain-containing protein</fullName>
    </recommendedName>
</protein>
<evidence type="ECO:0000256" key="5">
    <source>
        <dbReference type="ARBA" id="ARBA00023155"/>
    </source>
</evidence>
<proteinExistence type="inferred from homology"/>
<dbReference type="SUPFAM" id="SSF46689">
    <property type="entry name" value="Homeodomain-like"/>
    <property type="match status" value="1"/>
</dbReference>
<evidence type="ECO:0000256" key="1">
    <source>
        <dbReference type="ARBA" id="ARBA00004123"/>
    </source>
</evidence>
<feature type="region of interest" description="Disordered" evidence="11">
    <location>
        <begin position="261"/>
        <end position="287"/>
    </location>
</feature>
<keyword evidence="4 9" id="KW-0238">DNA-binding</keyword>
<evidence type="ECO:0000256" key="11">
    <source>
        <dbReference type="SAM" id="MobiDB-lite"/>
    </source>
</evidence>
<dbReference type="SMART" id="SM00389">
    <property type="entry name" value="HOX"/>
    <property type="match status" value="1"/>
</dbReference>
<organism evidence="13 14">
    <name type="scientific">Eragrostis curvula</name>
    <name type="common">weeping love grass</name>
    <dbReference type="NCBI Taxonomy" id="38414"/>
    <lineage>
        <taxon>Eukaryota</taxon>
        <taxon>Viridiplantae</taxon>
        <taxon>Streptophyta</taxon>
        <taxon>Embryophyta</taxon>
        <taxon>Tracheophyta</taxon>
        <taxon>Spermatophyta</taxon>
        <taxon>Magnoliopsida</taxon>
        <taxon>Liliopsida</taxon>
        <taxon>Poales</taxon>
        <taxon>Poaceae</taxon>
        <taxon>PACMAD clade</taxon>
        <taxon>Chloridoideae</taxon>
        <taxon>Eragrostideae</taxon>
        <taxon>Eragrostidinae</taxon>
        <taxon>Eragrostis</taxon>
    </lineage>
</organism>
<gene>
    <name evidence="13" type="ORF">EJB05_18700</name>
</gene>
<evidence type="ECO:0000259" key="12">
    <source>
        <dbReference type="PROSITE" id="PS50071"/>
    </source>
</evidence>
<reference evidence="13 14" key="1">
    <citation type="journal article" date="2019" name="Sci. Rep.">
        <title>A high-quality genome of Eragrostis curvula grass provides insights into Poaceae evolution and supports new strategies to enhance forage quality.</title>
        <authorList>
            <person name="Carballo J."/>
            <person name="Santos B.A.C.M."/>
            <person name="Zappacosta D."/>
            <person name="Garbus I."/>
            <person name="Selva J.P."/>
            <person name="Gallo C.A."/>
            <person name="Diaz A."/>
            <person name="Albertini E."/>
            <person name="Caccamo M."/>
            <person name="Echenique V."/>
        </authorList>
    </citation>
    <scope>NUCLEOTIDE SEQUENCE [LARGE SCALE GENOMIC DNA]</scope>
    <source>
        <strain evidence="14">cv. Victoria</strain>
        <tissue evidence="13">Leaf</tissue>
    </source>
</reference>
<dbReference type="OrthoDB" id="1896656at2759"/>
<comment type="similarity">
    <text evidence="8">Belongs to the WUS homeobox family.</text>
</comment>
<evidence type="ECO:0000256" key="4">
    <source>
        <dbReference type="ARBA" id="ARBA00023125"/>
    </source>
</evidence>
<dbReference type="GO" id="GO:0005634">
    <property type="term" value="C:nucleus"/>
    <property type="evidence" value="ECO:0007669"/>
    <property type="project" value="UniProtKB-SubCell"/>
</dbReference>
<dbReference type="Proteomes" id="UP000324897">
    <property type="component" value="Unassembled WGS sequence"/>
</dbReference>
<feature type="DNA-binding region" description="Homeobox" evidence="9">
    <location>
        <begin position="32"/>
        <end position="96"/>
    </location>
</feature>
<comment type="caution">
    <text evidence="13">The sequence shown here is derived from an EMBL/GenBank/DDBJ whole genome shotgun (WGS) entry which is preliminary data.</text>
</comment>
<evidence type="ECO:0000256" key="3">
    <source>
        <dbReference type="ARBA" id="ARBA00023015"/>
    </source>
</evidence>
<dbReference type="PANTHER" id="PTHR45940">
    <property type="entry name" value="WUSCHEL-RELATED HOMEOBOX 1-RELATED"/>
    <property type="match status" value="1"/>
</dbReference>
<dbReference type="GO" id="GO:0099402">
    <property type="term" value="P:plant organ development"/>
    <property type="evidence" value="ECO:0007669"/>
    <property type="project" value="InterPro"/>
</dbReference>
<feature type="compositionally biased region" description="Low complexity" evidence="11">
    <location>
        <begin position="264"/>
        <end position="287"/>
    </location>
</feature>
<keyword evidence="7 9" id="KW-0539">Nucleus</keyword>
<dbReference type="Pfam" id="PF00046">
    <property type="entry name" value="Homeodomain"/>
    <property type="match status" value="1"/>
</dbReference>
<comment type="subcellular location">
    <subcellularLocation>
        <location evidence="1 9 10">Nucleus</location>
    </subcellularLocation>
</comment>